<keyword evidence="2" id="KW-1185">Reference proteome</keyword>
<gene>
    <name evidence="1" type="ORF">HKX02_16565</name>
</gene>
<proteinExistence type="predicted"/>
<accession>A0A849KUT7</accession>
<feature type="non-terminal residue" evidence="1">
    <location>
        <position position="1"/>
    </location>
</feature>
<organism evidence="1 2">
    <name type="scientific">Ochrobactrum soli</name>
    <dbReference type="NCBI Taxonomy" id="2448455"/>
    <lineage>
        <taxon>Bacteria</taxon>
        <taxon>Pseudomonadati</taxon>
        <taxon>Pseudomonadota</taxon>
        <taxon>Alphaproteobacteria</taxon>
        <taxon>Hyphomicrobiales</taxon>
        <taxon>Brucellaceae</taxon>
        <taxon>Brucella/Ochrobactrum group</taxon>
        <taxon>Ochrobactrum</taxon>
    </lineage>
</organism>
<name>A0A849KUT7_9HYPH</name>
<evidence type="ECO:0000313" key="2">
    <source>
        <dbReference type="Proteomes" id="UP000574931"/>
    </source>
</evidence>
<dbReference type="Proteomes" id="UP000574931">
    <property type="component" value="Unassembled WGS sequence"/>
</dbReference>
<protein>
    <submittedName>
        <fullName evidence="1">Uncharacterized protein</fullName>
    </submittedName>
</protein>
<sequence length="49" mass="5471">TRSIETSTIHLDTIRDLKQINSLLASMAYPVLEEQGLLSETRLKTAKQG</sequence>
<dbReference type="AlphaFoldDB" id="A0A849KUT7"/>
<comment type="caution">
    <text evidence="1">The sequence shown here is derived from an EMBL/GenBank/DDBJ whole genome shotgun (WGS) entry which is preliminary data.</text>
</comment>
<reference evidence="1 2" key="1">
    <citation type="submission" date="2020-05" db="EMBL/GenBank/DDBJ databases">
        <title>Draft Genome Sequence of Ochrobactrum soli Isolated from Stable Fly Gut.</title>
        <authorList>
            <person name="Pileggi M.T."/>
            <person name="Vazhakkala L.J."/>
            <person name="Wong C.N."/>
        </authorList>
    </citation>
    <scope>NUCLEOTIDE SEQUENCE [LARGE SCALE GENOMIC DNA]</scope>
    <source>
        <strain evidence="1 2">MTP-C0764</strain>
    </source>
</reference>
<dbReference type="EMBL" id="JABFCY010000010">
    <property type="protein sequence ID" value="NNU61848.1"/>
    <property type="molecule type" value="Genomic_DNA"/>
</dbReference>
<evidence type="ECO:0000313" key="1">
    <source>
        <dbReference type="EMBL" id="NNU61848.1"/>
    </source>
</evidence>